<proteinExistence type="predicted"/>
<keyword evidence="2" id="KW-1185">Reference proteome</keyword>
<dbReference type="AlphaFoldDB" id="A0A914Y797"/>
<protein>
    <submittedName>
        <fullName evidence="3">Uncharacterized protein</fullName>
    </submittedName>
</protein>
<evidence type="ECO:0000313" key="2">
    <source>
        <dbReference type="Proteomes" id="UP000887577"/>
    </source>
</evidence>
<organism evidence="2 3">
    <name type="scientific">Panagrolaimus superbus</name>
    <dbReference type="NCBI Taxonomy" id="310955"/>
    <lineage>
        <taxon>Eukaryota</taxon>
        <taxon>Metazoa</taxon>
        <taxon>Ecdysozoa</taxon>
        <taxon>Nematoda</taxon>
        <taxon>Chromadorea</taxon>
        <taxon>Rhabditida</taxon>
        <taxon>Tylenchina</taxon>
        <taxon>Panagrolaimomorpha</taxon>
        <taxon>Panagrolaimoidea</taxon>
        <taxon>Panagrolaimidae</taxon>
        <taxon>Panagrolaimus</taxon>
    </lineage>
</organism>
<feature type="region of interest" description="Disordered" evidence="1">
    <location>
        <begin position="90"/>
        <end position="113"/>
    </location>
</feature>
<dbReference type="WBParaSite" id="PSU_v2.g15145.t1">
    <property type="protein sequence ID" value="PSU_v2.g15145.t1"/>
    <property type="gene ID" value="PSU_v2.g15145"/>
</dbReference>
<dbReference type="Proteomes" id="UP000887577">
    <property type="component" value="Unplaced"/>
</dbReference>
<evidence type="ECO:0000313" key="3">
    <source>
        <dbReference type="WBParaSite" id="PSU_v2.g15145.t1"/>
    </source>
</evidence>
<sequence length="176" mass="20163">MDFFIPPNISQHQAYLNFWNSLNNCLDDEDKILPMNGIEPTVEEAKNLWNSMKEPRRRKLLWISTGFIHEDFPDDKEQFIKEEMDGIIYETNVGNRHSSDNSSSSDDEEEEEMSILLAENVSPSLEGVQNQALQNLSVNQMAENCNNECNLQTFNGKESSVEKAVIEIIELSSDED</sequence>
<reference evidence="3" key="1">
    <citation type="submission" date="2022-11" db="UniProtKB">
        <authorList>
            <consortium name="WormBaseParasite"/>
        </authorList>
    </citation>
    <scope>IDENTIFICATION</scope>
</reference>
<name>A0A914Y797_9BILA</name>
<evidence type="ECO:0000256" key="1">
    <source>
        <dbReference type="SAM" id="MobiDB-lite"/>
    </source>
</evidence>
<accession>A0A914Y797</accession>